<feature type="domain" description="Peptidase M50" evidence="12">
    <location>
        <begin position="14"/>
        <end position="400"/>
    </location>
</feature>
<dbReference type="SUPFAM" id="SSF50156">
    <property type="entry name" value="PDZ domain-like"/>
    <property type="match status" value="1"/>
</dbReference>
<evidence type="ECO:0000313" key="14">
    <source>
        <dbReference type="EMBL" id="MCT2042819.1"/>
    </source>
</evidence>
<dbReference type="CDD" id="cd06163">
    <property type="entry name" value="S2P-M50_PDZ_RseP-like"/>
    <property type="match status" value="1"/>
</dbReference>
<keyword evidence="4 14" id="KW-0645">Protease</keyword>
<feature type="transmembrane region" description="Helical" evidence="11">
    <location>
        <begin position="6"/>
        <end position="25"/>
    </location>
</feature>
<comment type="subcellular location">
    <subcellularLocation>
        <location evidence="2">Membrane</location>
        <topology evidence="2">Multi-pass membrane protein</topology>
    </subcellularLocation>
</comment>
<evidence type="ECO:0000256" key="6">
    <source>
        <dbReference type="ARBA" id="ARBA00022801"/>
    </source>
</evidence>
<dbReference type="InterPro" id="IPR004387">
    <property type="entry name" value="Pept_M50_Zn"/>
</dbReference>
<dbReference type="Pfam" id="PF02163">
    <property type="entry name" value="Peptidase_M50"/>
    <property type="match status" value="1"/>
</dbReference>
<proteinExistence type="inferred from homology"/>
<keyword evidence="8 11" id="KW-1133">Transmembrane helix</keyword>
<protein>
    <submittedName>
        <fullName evidence="14">Site-2 protease family protein</fullName>
    </submittedName>
</protein>
<dbReference type="EMBL" id="JALXSQ010000017">
    <property type="protein sequence ID" value="MCT2042819.1"/>
    <property type="molecule type" value="Genomic_DNA"/>
</dbReference>
<keyword evidence="6" id="KW-0378">Hydrolase</keyword>
<keyword evidence="7" id="KW-0862">Zinc</keyword>
<sequence>MEQVLLFIVGVVVAFIGLAISIALHEFGHLTTAKMFGVRVSQYMIGFGPTIWSKVKGETEYGFKLLPLGGYVALSGMYPPKHAGEAPRDGGTGFLSNMIEDAREANQETIMPGEEHRAFSLLPAWKRIIVMLAGPVMNLVIAVVCFLIVVSGFGIYQPTTTLYSVSKCMVSQAEAAQLGDAAAENCSTPAPGAAAGLLPGDKLVSMNGTELHDWKDATAIIRANADKPIETVIERAGQQQTVTITPRANTVFATDDFSGERVKDEAGNYKTEVVGFVGISPTSAREQMPPSYAFEFAGFNIGKVFEMIMSLPQRVIDMWNAGFGGAERDPNGPQSVVGVGRIVGEVSALTEVPVLDRIATVIQIVGSVNIALGIMNLIPLPPLDGGHIFASIVDMIRRGLARAFGKEDPGPFDTAKLLPITMVVAGLLLAMSALFIYVDIVNPISLTGK</sequence>
<evidence type="ECO:0000256" key="1">
    <source>
        <dbReference type="ARBA" id="ARBA00001947"/>
    </source>
</evidence>
<feature type="domain" description="PDZ" evidence="13">
    <location>
        <begin position="191"/>
        <end position="235"/>
    </location>
</feature>
<evidence type="ECO:0000256" key="7">
    <source>
        <dbReference type="ARBA" id="ARBA00022833"/>
    </source>
</evidence>
<keyword evidence="10 11" id="KW-0472">Membrane</keyword>
<gene>
    <name evidence="14" type="ORF">M3D15_05655</name>
</gene>
<dbReference type="PANTHER" id="PTHR42837:SF2">
    <property type="entry name" value="MEMBRANE METALLOPROTEASE ARASP2, CHLOROPLASTIC-RELATED"/>
    <property type="match status" value="1"/>
</dbReference>
<evidence type="ECO:0000256" key="2">
    <source>
        <dbReference type="ARBA" id="ARBA00004141"/>
    </source>
</evidence>
<dbReference type="Gene3D" id="2.30.42.10">
    <property type="match status" value="1"/>
</dbReference>
<feature type="transmembrane region" description="Helical" evidence="11">
    <location>
        <begin position="128"/>
        <end position="156"/>
    </location>
</feature>
<dbReference type="RefSeq" id="WP_206394673.1">
    <property type="nucleotide sequence ID" value="NZ_JAFDPW010000001.1"/>
</dbReference>
<dbReference type="InterPro" id="IPR041489">
    <property type="entry name" value="PDZ_6"/>
</dbReference>
<evidence type="ECO:0000256" key="9">
    <source>
        <dbReference type="ARBA" id="ARBA00023049"/>
    </source>
</evidence>
<evidence type="ECO:0000256" key="8">
    <source>
        <dbReference type="ARBA" id="ARBA00022989"/>
    </source>
</evidence>
<evidence type="ECO:0000256" key="3">
    <source>
        <dbReference type="ARBA" id="ARBA00007931"/>
    </source>
</evidence>
<dbReference type="Pfam" id="PF17820">
    <property type="entry name" value="PDZ_6"/>
    <property type="match status" value="1"/>
</dbReference>
<reference evidence="14 15" key="1">
    <citation type="submission" date="2022-04" db="EMBL/GenBank/DDBJ databases">
        <title>Human microbiome associated bacterial genomes.</title>
        <authorList>
            <person name="Sandstrom S."/>
            <person name="Salamzade R."/>
            <person name="Kalan L.R."/>
        </authorList>
    </citation>
    <scope>NUCLEOTIDE SEQUENCE [LARGE SCALE GENOMIC DNA]</scope>
    <source>
        <strain evidence="15">p3-SID1799</strain>
    </source>
</reference>
<dbReference type="CDD" id="cd23081">
    <property type="entry name" value="cpPDZ_EcRseP-like"/>
    <property type="match status" value="1"/>
</dbReference>
<dbReference type="PANTHER" id="PTHR42837">
    <property type="entry name" value="REGULATOR OF SIGMA-E PROTEASE RSEP"/>
    <property type="match status" value="1"/>
</dbReference>
<evidence type="ECO:0000256" key="5">
    <source>
        <dbReference type="ARBA" id="ARBA00022692"/>
    </source>
</evidence>
<evidence type="ECO:0000313" key="15">
    <source>
        <dbReference type="Proteomes" id="UP001525379"/>
    </source>
</evidence>
<dbReference type="GO" id="GO:0006508">
    <property type="term" value="P:proteolysis"/>
    <property type="evidence" value="ECO:0007669"/>
    <property type="project" value="UniProtKB-KW"/>
</dbReference>
<dbReference type="Proteomes" id="UP001525379">
    <property type="component" value="Unassembled WGS sequence"/>
</dbReference>
<evidence type="ECO:0000256" key="10">
    <source>
        <dbReference type="ARBA" id="ARBA00023136"/>
    </source>
</evidence>
<accession>A0ABT2HWX6</accession>
<comment type="similarity">
    <text evidence="3">Belongs to the peptidase M50B family.</text>
</comment>
<name>A0ABT2HWX6_9MICO</name>
<feature type="transmembrane region" description="Helical" evidence="11">
    <location>
        <begin position="417"/>
        <end position="440"/>
    </location>
</feature>
<keyword evidence="9" id="KW-0482">Metalloprotease</keyword>
<comment type="cofactor">
    <cofactor evidence="1">
        <name>Zn(2+)</name>
        <dbReference type="ChEBI" id="CHEBI:29105"/>
    </cofactor>
</comment>
<dbReference type="InterPro" id="IPR008915">
    <property type="entry name" value="Peptidase_M50"/>
</dbReference>
<evidence type="ECO:0000256" key="4">
    <source>
        <dbReference type="ARBA" id="ARBA00022670"/>
    </source>
</evidence>
<organism evidence="14 15">
    <name type="scientific">Pseudoclavibacter albus</name>
    <dbReference type="NCBI Taxonomy" id="272241"/>
    <lineage>
        <taxon>Bacteria</taxon>
        <taxon>Bacillati</taxon>
        <taxon>Actinomycetota</taxon>
        <taxon>Actinomycetes</taxon>
        <taxon>Micrococcales</taxon>
        <taxon>Microbacteriaceae</taxon>
        <taxon>Pseudoclavibacter</taxon>
    </lineage>
</organism>
<keyword evidence="5 11" id="KW-0812">Transmembrane</keyword>
<dbReference type="InterPro" id="IPR036034">
    <property type="entry name" value="PDZ_sf"/>
</dbReference>
<dbReference type="GO" id="GO:0008233">
    <property type="term" value="F:peptidase activity"/>
    <property type="evidence" value="ECO:0007669"/>
    <property type="project" value="UniProtKB-KW"/>
</dbReference>
<keyword evidence="15" id="KW-1185">Reference proteome</keyword>
<evidence type="ECO:0000256" key="11">
    <source>
        <dbReference type="SAM" id="Phobius"/>
    </source>
</evidence>
<evidence type="ECO:0000259" key="13">
    <source>
        <dbReference type="Pfam" id="PF17820"/>
    </source>
</evidence>
<comment type="caution">
    <text evidence="14">The sequence shown here is derived from an EMBL/GenBank/DDBJ whole genome shotgun (WGS) entry which is preliminary data.</text>
</comment>
<evidence type="ECO:0000259" key="12">
    <source>
        <dbReference type="Pfam" id="PF02163"/>
    </source>
</evidence>